<dbReference type="SUPFAM" id="SSF46894">
    <property type="entry name" value="C-terminal effector domain of the bipartite response regulators"/>
    <property type="match status" value="1"/>
</dbReference>
<dbReference type="InterPro" id="IPR000792">
    <property type="entry name" value="Tscrpt_reg_LuxR_C"/>
</dbReference>
<sequence length="215" mass="22362">MITSTHAAARTCRGTTQIVVAGDRPILTEALAVCLGDVKGFRVTGVADAHHQVVPTLRRTAADVLVVSGVSPRSLALADEVRRALPSCGVTLIADESTHPPLTRLRDSCRVGVVHRRARLAELIGTIRQVSAAAPAAGTEGAAAHDAAGGGAAQLKDRECSILRATVAGCTIKEIARDLYLAPGTVRNLASSAIRKLGARNRFDAARIAAERGLL</sequence>
<feature type="domain" description="HTH luxR-type" evidence="2">
    <location>
        <begin position="148"/>
        <end position="213"/>
    </location>
</feature>
<name>A0ABX1C570_9ACTN</name>
<proteinExistence type="predicted"/>
<evidence type="ECO:0000313" key="4">
    <source>
        <dbReference type="Proteomes" id="UP000727056"/>
    </source>
</evidence>
<reference evidence="3 4" key="1">
    <citation type="submission" date="2020-03" db="EMBL/GenBank/DDBJ databases">
        <title>Draft genome of Streptomyces sp. ventii, isolated from the Axial Seamount in the Pacific Ocean, and resequencing of the two type strains Streptomyces lonarensis strain NCL 716 and Streptomyces bohaiensis strain 11A07.</title>
        <authorList>
            <person name="Loughran R.M."/>
            <person name="Pfannmuller K.M."/>
            <person name="Wasson B.J."/>
            <person name="Deadmond M.C."/>
            <person name="Paddock B.E."/>
            <person name="Koyack M.J."/>
            <person name="Gallegos D.A."/>
            <person name="Mitchell E.A."/>
            <person name="Ushijima B."/>
            <person name="Saw J.H."/>
            <person name="Mcphail K.L."/>
            <person name="Videau P."/>
        </authorList>
    </citation>
    <scope>NUCLEOTIDE SEQUENCE [LARGE SCALE GENOMIC DNA]</scope>
    <source>
        <strain evidence="3 4">11A07</strain>
    </source>
</reference>
<dbReference type="Pfam" id="PF00196">
    <property type="entry name" value="GerE"/>
    <property type="match status" value="1"/>
</dbReference>
<dbReference type="InterPro" id="IPR039420">
    <property type="entry name" value="WalR-like"/>
</dbReference>
<dbReference type="EMBL" id="JAAVJC010000014">
    <property type="protein sequence ID" value="NJQ14048.1"/>
    <property type="molecule type" value="Genomic_DNA"/>
</dbReference>
<evidence type="ECO:0000256" key="1">
    <source>
        <dbReference type="ARBA" id="ARBA00023125"/>
    </source>
</evidence>
<protein>
    <submittedName>
        <fullName evidence="3">Response regulator transcription factor</fullName>
    </submittedName>
</protein>
<dbReference type="SMART" id="SM00421">
    <property type="entry name" value="HTH_LUXR"/>
    <property type="match status" value="1"/>
</dbReference>
<dbReference type="PANTHER" id="PTHR43214">
    <property type="entry name" value="TWO-COMPONENT RESPONSE REGULATOR"/>
    <property type="match status" value="1"/>
</dbReference>
<dbReference type="CDD" id="cd06170">
    <property type="entry name" value="LuxR_C_like"/>
    <property type="match status" value="1"/>
</dbReference>
<dbReference type="Gene3D" id="3.40.50.2300">
    <property type="match status" value="1"/>
</dbReference>
<organism evidence="3 4">
    <name type="scientific">Streptomyces bohaiensis</name>
    <dbReference type="NCBI Taxonomy" id="1431344"/>
    <lineage>
        <taxon>Bacteria</taxon>
        <taxon>Bacillati</taxon>
        <taxon>Actinomycetota</taxon>
        <taxon>Actinomycetes</taxon>
        <taxon>Kitasatosporales</taxon>
        <taxon>Streptomycetaceae</taxon>
        <taxon>Streptomyces</taxon>
    </lineage>
</organism>
<dbReference type="Proteomes" id="UP000727056">
    <property type="component" value="Unassembled WGS sequence"/>
</dbReference>
<dbReference type="PROSITE" id="PS50043">
    <property type="entry name" value="HTH_LUXR_2"/>
    <property type="match status" value="1"/>
</dbReference>
<gene>
    <name evidence="3" type="ORF">HCN52_03590</name>
</gene>
<accession>A0ABX1C570</accession>
<evidence type="ECO:0000259" key="2">
    <source>
        <dbReference type="PROSITE" id="PS50043"/>
    </source>
</evidence>
<comment type="caution">
    <text evidence="3">The sequence shown here is derived from an EMBL/GenBank/DDBJ whole genome shotgun (WGS) entry which is preliminary data.</text>
</comment>
<dbReference type="PANTHER" id="PTHR43214:SF42">
    <property type="entry name" value="TRANSCRIPTIONAL REGULATORY PROTEIN DESR"/>
    <property type="match status" value="1"/>
</dbReference>
<evidence type="ECO:0000313" key="3">
    <source>
        <dbReference type="EMBL" id="NJQ14048.1"/>
    </source>
</evidence>
<dbReference type="RefSeq" id="WP_168086878.1">
    <property type="nucleotide sequence ID" value="NZ_BHZH01000100.1"/>
</dbReference>
<dbReference type="InterPro" id="IPR016032">
    <property type="entry name" value="Sig_transdc_resp-reg_C-effctor"/>
</dbReference>
<keyword evidence="1" id="KW-0238">DNA-binding</keyword>
<keyword evidence="4" id="KW-1185">Reference proteome</keyword>
<dbReference type="PRINTS" id="PR00038">
    <property type="entry name" value="HTHLUXR"/>
</dbReference>